<keyword evidence="2" id="KW-1185">Reference proteome</keyword>
<protein>
    <submittedName>
        <fullName evidence="1">Uncharacterized protein</fullName>
    </submittedName>
</protein>
<dbReference type="EMBL" id="JBAMIC010000003">
    <property type="protein sequence ID" value="KAK7110151.1"/>
    <property type="molecule type" value="Genomic_DNA"/>
</dbReference>
<organism evidence="1 2">
    <name type="scientific">Littorina saxatilis</name>
    <dbReference type="NCBI Taxonomy" id="31220"/>
    <lineage>
        <taxon>Eukaryota</taxon>
        <taxon>Metazoa</taxon>
        <taxon>Spiralia</taxon>
        <taxon>Lophotrochozoa</taxon>
        <taxon>Mollusca</taxon>
        <taxon>Gastropoda</taxon>
        <taxon>Caenogastropoda</taxon>
        <taxon>Littorinimorpha</taxon>
        <taxon>Littorinoidea</taxon>
        <taxon>Littorinidae</taxon>
        <taxon>Littorina</taxon>
    </lineage>
</organism>
<dbReference type="AlphaFoldDB" id="A0AAN9BRZ2"/>
<evidence type="ECO:0000313" key="1">
    <source>
        <dbReference type="EMBL" id="KAK7110151.1"/>
    </source>
</evidence>
<sequence length="281" mass="30967">MIGRLIVAVCLVGLGSAFLFKLRREEKWDGLSVTFGANPFDSNVFASMPRSEADAKSQGWTKIADCDNNSKFRGIRYVKDNDYAVILLFDVKGYIAGIQCGVLKNATAGAYPPNKMRGLIFQDDGARYTVTAYFTDPATICTTGRSHAEFRQDGTGTGLYIQNGSNPVTQSVKIPATQSGVGNTAWTLGHCFPAMGVHYWYDVSTDMSCDDFQPVFLLYNEKQLTAFGWALGTGQTSKRFEHPPHAVFSAFMNPVPKCLDNYAVLSTMHIYMTAHPTRDLC</sequence>
<name>A0AAN9BRZ2_9CAEN</name>
<accession>A0AAN9BRZ2</accession>
<comment type="caution">
    <text evidence="1">The sequence shown here is derived from an EMBL/GenBank/DDBJ whole genome shotgun (WGS) entry which is preliminary data.</text>
</comment>
<dbReference type="Proteomes" id="UP001374579">
    <property type="component" value="Unassembled WGS sequence"/>
</dbReference>
<gene>
    <name evidence="1" type="ORF">V1264_014075</name>
</gene>
<reference evidence="1 2" key="1">
    <citation type="submission" date="2024-02" db="EMBL/GenBank/DDBJ databases">
        <title>Chromosome-scale genome assembly of the rough periwinkle Littorina saxatilis.</title>
        <authorList>
            <person name="De Jode A."/>
            <person name="Faria R."/>
            <person name="Formenti G."/>
            <person name="Sims Y."/>
            <person name="Smith T.P."/>
            <person name="Tracey A."/>
            <person name="Wood J.M.D."/>
            <person name="Zagrodzka Z.B."/>
            <person name="Johannesson K."/>
            <person name="Butlin R.K."/>
            <person name="Leder E.H."/>
        </authorList>
    </citation>
    <scope>NUCLEOTIDE SEQUENCE [LARGE SCALE GENOMIC DNA]</scope>
    <source>
        <strain evidence="1">Snail1</strain>
        <tissue evidence="1">Muscle</tissue>
    </source>
</reference>
<proteinExistence type="predicted"/>
<evidence type="ECO:0000313" key="2">
    <source>
        <dbReference type="Proteomes" id="UP001374579"/>
    </source>
</evidence>